<feature type="region of interest" description="Disordered" evidence="1">
    <location>
        <begin position="43"/>
        <end position="73"/>
    </location>
</feature>
<protein>
    <submittedName>
        <fullName evidence="3">Kinase-like domain-containing protein</fullName>
    </submittedName>
</protein>
<dbReference type="Proteomes" id="UP000807353">
    <property type="component" value="Unassembled WGS sequence"/>
</dbReference>
<dbReference type="AlphaFoldDB" id="A0A9P6CCR5"/>
<dbReference type="EMBL" id="MU150373">
    <property type="protein sequence ID" value="KAF9457390.1"/>
    <property type="molecule type" value="Genomic_DNA"/>
</dbReference>
<accession>A0A9P6CCR5</accession>
<organism evidence="3 4">
    <name type="scientific">Collybia nuda</name>
    <dbReference type="NCBI Taxonomy" id="64659"/>
    <lineage>
        <taxon>Eukaryota</taxon>
        <taxon>Fungi</taxon>
        <taxon>Dikarya</taxon>
        <taxon>Basidiomycota</taxon>
        <taxon>Agaricomycotina</taxon>
        <taxon>Agaricomycetes</taxon>
        <taxon>Agaricomycetidae</taxon>
        <taxon>Agaricales</taxon>
        <taxon>Tricholomatineae</taxon>
        <taxon>Clitocybaceae</taxon>
        <taxon>Collybia</taxon>
    </lineage>
</organism>
<evidence type="ECO:0000313" key="4">
    <source>
        <dbReference type="Proteomes" id="UP000807353"/>
    </source>
</evidence>
<dbReference type="Gene3D" id="1.10.510.10">
    <property type="entry name" value="Transferase(Phosphotransferase) domain 1"/>
    <property type="match status" value="1"/>
</dbReference>
<dbReference type="InterPro" id="IPR000719">
    <property type="entry name" value="Prot_kinase_dom"/>
</dbReference>
<dbReference type="InterPro" id="IPR011009">
    <property type="entry name" value="Kinase-like_dom_sf"/>
</dbReference>
<dbReference type="InterPro" id="IPR051681">
    <property type="entry name" value="Ser/Thr_Kinases-Pseudokinases"/>
</dbReference>
<dbReference type="GO" id="GO:0005524">
    <property type="term" value="F:ATP binding"/>
    <property type="evidence" value="ECO:0007669"/>
    <property type="project" value="InterPro"/>
</dbReference>
<reference evidence="3" key="1">
    <citation type="submission" date="2020-11" db="EMBL/GenBank/DDBJ databases">
        <authorList>
            <consortium name="DOE Joint Genome Institute"/>
            <person name="Ahrendt S."/>
            <person name="Riley R."/>
            <person name="Andreopoulos W."/>
            <person name="Labutti K."/>
            <person name="Pangilinan J."/>
            <person name="Ruiz-Duenas F.J."/>
            <person name="Barrasa J.M."/>
            <person name="Sanchez-Garcia M."/>
            <person name="Camarero S."/>
            <person name="Miyauchi S."/>
            <person name="Serrano A."/>
            <person name="Linde D."/>
            <person name="Babiker R."/>
            <person name="Drula E."/>
            <person name="Ayuso-Fernandez I."/>
            <person name="Pacheco R."/>
            <person name="Padilla G."/>
            <person name="Ferreira P."/>
            <person name="Barriuso J."/>
            <person name="Kellner H."/>
            <person name="Castanera R."/>
            <person name="Alfaro M."/>
            <person name="Ramirez L."/>
            <person name="Pisabarro A.G."/>
            <person name="Kuo A."/>
            <person name="Tritt A."/>
            <person name="Lipzen A."/>
            <person name="He G."/>
            <person name="Yan M."/>
            <person name="Ng V."/>
            <person name="Cullen D."/>
            <person name="Martin F."/>
            <person name="Rosso M.-N."/>
            <person name="Henrissat B."/>
            <person name="Hibbett D."/>
            <person name="Martinez A.T."/>
            <person name="Grigoriev I.V."/>
        </authorList>
    </citation>
    <scope>NUCLEOTIDE SEQUENCE</scope>
    <source>
        <strain evidence="3">CBS 247.69</strain>
    </source>
</reference>
<evidence type="ECO:0000259" key="2">
    <source>
        <dbReference type="PROSITE" id="PS50011"/>
    </source>
</evidence>
<dbReference type="InterPro" id="IPR008266">
    <property type="entry name" value="Tyr_kinase_AS"/>
</dbReference>
<dbReference type="SUPFAM" id="SSF56112">
    <property type="entry name" value="Protein kinase-like (PK-like)"/>
    <property type="match status" value="1"/>
</dbReference>
<dbReference type="Pfam" id="PF07714">
    <property type="entry name" value="PK_Tyr_Ser-Thr"/>
    <property type="match status" value="1"/>
</dbReference>
<dbReference type="PROSITE" id="PS00109">
    <property type="entry name" value="PROTEIN_KINASE_TYR"/>
    <property type="match status" value="1"/>
</dbReference>
<feature type="domain" description="Protein kinase" evidence="2">
    <location>
        <begin position="235"/>
        <end position="502"/>
    </location>
</feature>
<name>A0A9P6CCR5_9AGAR</name>
<gene>
    <name evidence="3" type="ORF">BDZ94DRAFT_1273286</name>
</gene>
<feature type="compositionally biased region" description="Polar residues" evidence="1">
    <location>
        <begin position="55"/>
        <end position="73"/>
    </location>
</feature>
<sequence length="503" mass="57738">MWRRTIKIPSNVQLMFDREIKLVINGLWEAEGVREWKNVSAKNIPGRRRRRQEQSPHATSSTTKSPISNSTNHQSSVYRNLSNFLRQKISASPPGELSNRIQKALQTASDTSASLNNLPALQLSRSYQYRAQLIEICTELGILNTPFVRKALEDDEKHISVLLQQTIAAKDFGRKAVLRLQKRDAESFADILQMILDKHRREGPSFWRGARRLLVKLSEISGVIPKSLTIYSITLLEKEAIFGGGFADIYRASYEKLEVAVKRMRVFQRGQDHHKIHRTFCKEALLWRSFRHPHVLPFLGVDSKTFSPYLCMVSPWMRHGTIMRHLSENEGVDVKKLLREVAQGLDYLHSQKVVHGDLRGSNILINEEWQACLADFGLAVVSDSTMGSQTSNSHGSVRWMAPELHDPESFGFSRFIRTFASDIYAFGCVCFEVHTGRAPFADIVNDSAVMLQVLRGARPQRTTPETLRHISDDVWRLIQHCWRQTPSERLDIRKVVDITEWWR</sequence>
<dbReference type="InterPro" id="IPR001245">
    <property type="entry name" value="Ser-Thr/Tyr_kinase_cat_dom"/>
</dbReference>
<dbReference type="PROSITE" id="PS50011">
    <property type="entry name" value="PROTEIN_KINASE_DOM"/>
    <property type="match status" value="1"/>
</dbReference>
<proteinExistence type="predicted"/>
<evidence type="ECO:0000256" key="1">
    <source>
        <dbReference type="SAM" id="MobiDB-lite"/>
    </source>
</evidence>
<dbReference type="OrthoDB" id="10261027at2759"/>
<evidence type="ECO:0000313" key="3">
    <source>
        <dbReference type="EMBL" id="KAF9457390.1"/>
    </source>
</evidence>
<comment type="caution">
    <text evidence="3">The sequence shown here is derived from an EMBL/GenBank/DDBJ whole genome shotgun (WGS) entry which is preliminary data.</text>
</comment>
<keyword evidence="3" id="KW-0418">Kinase</keyword>
<keyword evidence="3" id="KW-0808">Transferase</keyword>
<dbReference type="PANTHER" id="PTHR44329">
    <property type="entry name" value="SERINE/THREONINE-PROTEIN KINASE TNNI3K-RELATED"/>
    <property type="match status" value="1"/>
</dbReference>
<keyword evidence="4" id="KW-1185">Reference proteome</keyword>
<dbReference type="GO" id="GO:0004674">
    <property type="term" value="F:protein serine/threonine kinase activity"/>
    <property type="evidence" value="ECO:0007669"/>
    <property type="project" value="TreeGrafter"/>
</dbReference>